<dbReference type="EMBL" id="MQUA01000004">
    <property type="protein sequence ID" value="PQB08965.1"/>
    <property type="molecule type" value="Genomic_DNA"/>
</dbReference>
<protein>
    <submittedName>
        <fullName evidence="2">Uncharacterized protein</fullName>
    </submittedName>
</protein>
<keyword evidence="1" id="KW-0472">Membrane</keyword>
<proteinExistence type="predicted"/>
<feature type="transmembrane region" description="Helical" evidence="1">
    <location>
        <begin position="6"/>
        <end position="28"/>
    </location>
</feature>
<accession>A0A2S7L231</accession>
<keyword evidence="3" id="KW-1185">Reference proteome</keyword>
<evidence type="ECO:0000256" key="1">
    <source>
        <dbReference type="SAM" id="Phobius"/>
    </source>
</evidence>
<reference evidence="2 3" key="1">
    <citation type="submission" date="2016-11" db="EMBL/GenBank/DDBJ databases">
        <title>Trade-off between light-utilization and light-protection in marine flavobacteria.</title>
        <authorList>
            <person name="Kumagai Y."/>
        </authorList>
    </citation>
    <scope>NUCLEOTIDE SEQUENCE [LARGE SCALE GENOMIC DNA]</scope>
    <source>
        <strain evidence="2 3">ATCC 700397</strain>
    </source>
</reference>
<evidence type="ECO:0000313" key="2">
    <source>
        <dbReference type="EMBL" id="PQB08965.1"/>
    </source>
</evidence>
<comment type="caution">
    <text evidence="2">The sequence shown here is derived from an EMBL/GenBank/DDBJ whole genome shotgun (WGS) entry which is preliminary data.</text>
</comment>
<organism evidence="2 3">
    <name type="scientific">Polaribacter filamentus</name>
    <dbReference type="NCBI Taxonomy" id="53483"/>
    <lineage>
        <taxon>Bacteria</taxon>
        <taxon>Pseudomonadati</taxon>
        <taxon>Bacteroidota</taxon>
        <taxon>Flavobacteriia</taxon>
        <taxon>Flavobacteriales</taxon>
        <taxon>Flavobacteriaceae</taxon>
    </lineage>
</organism>
<sequence>MNLTIGFIAFFISIVIPGLLYRRFFFYGEFSKQFNTKDPVLHSIFFSIVPGIVLQLICFIFYYKILGFNATFLDIFTIFRDVTSDGTAETKTVTKDFINNHITTYFYYTLFVFIISSIIGYTSSRIIRWWKWDKKYKFFRFKNQWYYIFSGEVLTMKKFKEANKVSFNKLDPFKYGVSTTYADILVNIKDDVRELYTGYVVDYDLKSDDTTQLDKIYLLDAYRYKRKPKIDSELIIENAIDDPTRDRKKIPGDVFILSAKNIININLTYLPSKEKKVEKRKRKKIVYAWILLMYLFLTISFLILHFTYKSIGLEDTLFEKYMTSTNFFEKLLAYLFVNQTLSLFLPIGEKLDLNYNLNLIVKRLGIALIFGVLTYWFVISDL</sequence>
<feature type="transmembrane region" description="Helical" evidence="1">
    <location>
        <begin position="40"/>
        <end position="63"/>
    </location>
</feature>
<keyword evidence="1" id="KW-1133">Transmembrane helix</keyword>
<gene>
    <name evidence="2" type="ORF">BST83_01025</name>
</gene>
<feature type="transmembrane region" description="Helical" evidence="1">
    <location>
        <begin position="331"/>
        <end position="348"/>
    </location>
</feature>
<keyword evidence="1" id="KW-0812">Transmembrane</keyword>
<dbReference type="AlphaFoldDB" id="A0A2S7L231"/>
<name>A0A2S7L231_9FLAO</name>
<dbReference type="OrthoDB" id="674965at2"/>
<evidence type="ECO:0000313" key="3">
    <source>
        <dbReference type="Proteomes" id="UP000239522"/>
    </source>
</evidence>
<feature type="transmembrane region" description="Helical" evidence="1">
    <location>
        <begin position="285"/>
        <end position="308"/>
    </location>
</feature>
<dbReference type="Proteomes" id="UP000239522">
    <property type="component" value="Unassembled WGS sequence"/>
</dbReference>
<feature type="transmembrane region" description="Helical" evidence="1">
    <location>
        <begin position="360"/>
        <end position="379"/>
    </location>
</feature>
<feature type="transmembrane region" description="Helical" evidence="1">
    <location>
        <begin position="105"/>
        <end position="127"/>
    </location>
</feature>